<proteinExistence type="predicted"/>
<dbReference type="Gene3D" id="1.10.10.10">
    <property type="entry name" value="Winged helix-like DNA-binding domain superfamily/Winged helix DNA-binding domain"/>
    <property type="match status" value="1"/>
</dbReference>
<evidence type="ECO:0000313" key="2">
    <source>
        <dbReference type="Proteomes" id="UP000637513"/>
    </source>
</evidence>
<organism evidence="1 2">
    <name type="scientific">Jutongia hominis</name>
    <dbReference type="NCBI Taxonomy" id="2763664"/>
    <lineage>
        <taxon>Bacteria</taxon>
        <taxon>Bacillati</taxon>
        <taxon>Bacillota</taxon>
        <taxon>Clostridia</taxon>
        <taxon>Lachnospirales</taxon>
        <taxon>Lachnospiraceae</taxon>
        <taxon>Jutongia</taxon>
    </lineage>
</organism>
<sequence length="94" mass="10893">MSLSINRLDVNIMKILAQEKCFDELCGMTINEINTFYGEDDLLTTRHNLVMRVRTLVKDGYMEKGIKDHLEFTYFITEKGLTTIKWNGGKGNEQ</sequence>
<comment type="caution">
    <text evidence="1">The sequence shown here is derived from an EMBL/GenBank/DDBJ whole genome shotgun (WGS) entry which is preliminary data.</text>
</comment>
<protein>
    <recommendedName>
        <fullName evidence="3">Phage protein</fullName>
    </recommendedName>
</protein>
<dbReference type="RefSeq" id="WP_249305616.1">
    <property type="nucleotide sequence ID" value="NZ_JACRSW010000035.1"/>
</dbReference>
<reference evidence="1 2" key="1">
    <citation type="submission" date="2020-08" db="EMBL/GenBank/DDBJ databases">
        <title>Genome public.</title>
        <authorList>
            <person name="Liu C."/>
            <person name="Sun Q."/>
        </authorList>
    </citation>
    <scope>NUCLEOTIDE SEQUENCE [LARGE SCALE GENOMIC DNA]</scope>
    <source>
        <strain evidence="1 2">BX3</strain>
    </source>
</reference>
<accession>A0ABR7MWK7</accession>
<name>A0ABR7MWK7_9FIRM</name>
<dbReference type="InterPro" id="IPR036388">
    <property type="entry name" value="WH-like_DNA-bd_sf"/>
</dbReference>
<evidence type="ECO:0000313" key="1">
    <source>
        <dbReference type="EMBL" id="MBC8558167.1"/>
    </source>
</evidence>
<dbReference type="EMBL" id="JACRSW010000035">
    <property type="protein sequence ID" value="MBC8558167.1"/>
    <property type="molecule type" value="Genomic_DNA"/>
</dbReference>
<gene>
    <name evidence="1" type="ORF">H8700_10680</name>
</gene>
<dbReference type="Proteomes" id="UP000637513">
    <property type="component" value="Unassembled WGS sequence"/>
</dbReference>
<evidence type="ECO:0008006" key="3">
    <source>
        <dbReference type="Google" id="ProtNLM"/>
    </source>
</evidence>
<keyword evidence="2" id="KW-1185">Reference proteome</keyword>